<dbReference type="EMBL" id="RCBY01000010">
    <property type="protein sequence ID" value="RQH54547.1"/>
    <property type="molecule type" value="Genomic_DNA"/>
</dbReference>
<dbReference type="Gene3D" id="1.25.40.620">
    <property type="match status" value="1"/>
</dbReference>
<dbReference type="InterPro" id="IPR037215">
    <property type="entry name" value="GUN4-like_sf"/>
</dbReference>
<dbReference type="OrthoDB" id="7915178at2"/>
<proteinExistence type="predicted"/>
<evidence type="ECO:0000313" key="2">
    <source>
        <dbReference type="EMBL" id="RQH54547.1"/>
    </source>
</evidence>
<protein>
    <recommendedName>
        <fullName evidence="1">GUN4-like domain-containing protein</fullName>
    </recommendedName>
</protein>
<dbReference type="Gene3D" id="1.10.10.1770">
    <property type="entry name" value="Gun4-like"/>
    <property type="match status" value="1"/>
</dbReference>
<gene>
    <name evidence="2" type="ORF">D5R40_03240</name>
</gene>
<reference evidence="2 3" key="1">
    <citation type="journal article" date="2018" name="ACS Chem. Biol.">
        <title>Ketoreductase domain dysfunction expands chemodiversity: malyngamide biosynthesis in the cyanobacterium Okeania hirsuta.</title>
        <authorList>
            <person name="Moss N.A."/>
            <person name="Leao T."/>
            <person name="Rankin M."/>
            <person name="McCullough T.M."/>
            <person name="Qu P."/>
            <person name="Korobeynikov A."/>
            <person name="Smith J.L."/>
            <person name="Gerwick L."/>
            <person name="Gerwick W.H."/>
        </authorList>
    </citation>
    <scope>NUCLEOTIDE SEQUENCE [LARGE SCALE GENOMIC DNA]</scope>
    <source>
        <strain evidence="2 3">PAB10Feb10-1</strain>
    </source>
</reference>
<evidence type="ECO:0000313" key="3">
    <source>
        <dbReference type="Proteomes" id="UP000269154"/>
    </source>
</evidence>
<sequence length="273" mass="31073">MTRDPAVLKKVSVSLPFGLGSAEWEADSTERHAAWSLYVELVTRISVQPLQEDEGIMREALNSLYSLFGTTREILREAGPDVGASHNSVGGLAIAVLNQGLRPFLTKWHPNLEELEKQLSLGKWKLADSVTCFHLLQLVGRTNEGWLGAEDIDRLPCDDIHRINKLWLKYSNERFGFSVQKEIYIGTGNILGKLNKDAYKLFVQKVGWKKQRDWGFSGGWLSYDDITFDLAAPRGHLPVVDKRLRIIGEKLHWRTSNQYDFSLLTRRFLTCSL</sequence>
<organism evidence="2 3">
    <name type="scientific">Okeania hirsuta</name>
    <dbReference type="NCBI Taxonomy" id="1458930"/>
    <lineage>
        <taxon>Bacteria</taxon>
        <taxon>Bacillati</taxon>
        <taxon>Cyanobacteriota</taxon>
        <taxon>Cyanophyceae</taxon>
        <taxon>Oscillatoriophycideae</taxon>
        <taxon>Oscillatoriales</taxon>
        <taxon>Microcoleaceae</taxon>
        <taxon>Okeania</taxon>
    </lineage>
</organism>
<dbReference type="GO" id="GO:0046906">
    <property type="term" value="F:tetrapyrrole binding"/>
    <property type="evidence" value="ECO:0007669"/>
    <property type="project" value="TreeGrafter"/>
</dbReference>
<keyword evidence="3" id="KW-1185">Reference proteome</keyword>
<dbReference type="PANTHER" id="PTHR34800">
    <property type="entry name" value="TETRAPYRROLE-BINDING PROTEIN, CHLOROPLASTIC"/>
    <property type="match status" value="1"/>
</dbReference>
<dbReference type="AlphaFoldDB" id="A0A3N6PTR5"/>
<dbReference type="Pfam" id="PF05419">
    <property type="entry name" value="GUN4"/>
    <property type="match status" value="1"/>
</dbReference>
<dbReference type="CDD" id="cd16383">
    <property type="entry name" value="GUN4"/>
    <property type="match status" value="1"/>
</dbReference>
<comment type="caution">
    <text evidence="2">The sequence shown here is derived from an EMBL/GenBank/DDBJ whole genome shotgun (WGS) entry which is preliminary data.</text>
</comment>
<dbReference type="RefSeq" id="WP_124154220.1">
    <property type="nucleotide sequence ID" value="NZ_CAWOLW010000002.1"/>
</dbReference>
<dbReference type="PANTHER" id="PTHR34800:SF1">
    <property type="entry name" value="TETRAPYRROLE-BINDING PROTEIN, CHLOROPLASTIC"/>
    <property type="match status" value="1"/>
</dbReference>
<evidence type="ECO:0000259" key="1">
    <source>
        <dbReference type="Pfam" id="PF05419"/>
    </source>
</evidence>
<dbReference type="InterPro" id="IPR008629">
    <property type="entry name" value="GUN4-like"/>
</dbReference>
<accession>A0A3N6PTR5</accession>
<dbReference type="SUPFAM" id="SSF140869">
    <property type="entry name" value="GUN4-like"/>
    <property type="match status" value="1"/>
</dbReference>
<feature type="domain" description="GUN4-like" evidence="1">
    <location>
        <begin position="111"/>
        <end position="241"/>
    </location>
</feature>
<dbReference type="Proteomes" id="UP000269154">
    <property type="component" value="Unassembled WGS sequence"/>
</dbReference>
<name>A0A3N6PTR5_9CYAN</name>